<proteinExistence type="predicted"/>
<dbReference type="AlphaFoldDB" id="A0A264W672"/>
<dbReference type="OrthoDB" id="1122256at2"/>
<reference evidence="1 2" key="1">
    <citation type="submission" date="2017-07" db="EMBL/GenBank/DDBJ databases">
        <title>Tetzosporium hominis gen.nov. sp.nov.</title>
        <authorList>
            <person name="Tetz G."/>
            <person name="Tetz V."/>
        </authorList>
    </citation>
    <scope>NUCLEOTIDE SEQUENCE [LARGE SCALE GENOMIC DNA]</scope>
    <source>
        <strain evidence="1 2">VT-49</strain>
    </source>
</reference>
<organism evidence="1 2">
    <name type="scientific">Tetzosporium hominis</name>
    <dbReference type="NCBI Taxonomy" id="2020506"/>
    <lineage>
        <taxon>Bacteria</taxon>
        <taxon>Bacillati</taxon>
        <taxon>Bacillota</taxon>
        <taxon>Bacilli</taxon>
        <taxon>Bacillales</taxon>
        <taxon>Caryophanaceae</taxon>
        <taxon>Tetzosporium</taxon>
    </lineage>
</organism>
<sequence>MIENVVEYFRNLPAKQCATCGEKMEEMHECYQDQCDTCSSQA</sequence>
<gene>
    <name evidence="1" type="ORF">CF394_01155</name>
</gene>
<dbReference type="EMBL" id="NOKQ01000134">
    <property type="protein sequence ID" value="OZS79059.1"/>
    <property type="molecule type" value="Genomic_DNA"/>
</dbReference>
<dbReference type="RefSeq" id="WP_094941438.1">
    <property type="nucleotide sequence ID" value="NZ_NOKQ01000134.1"/>
</dbReference>
<comment type="caution">
    <text evidence="1">The sequence shown here is derived from an EMBL/GenBank/DDBJ whole genome shotgun (WGS) entry which is preliminary data.</text>
</comment>
<dbReference type="Pfam" id="PF14149">
    <property type="entry name" value="YhfH"/>
    <property type="match status" value="1"/>
</dbReference>
<evidence type="ECO:0000313" key="2">
    <source>
        <dbReference type="Proteomes" id="UP000217065"/>
    </source>
</evidence>
<evidence type="ECO:0000313" key="1">
    <source>
        <dbReference type="EMBL" id="OZS79059.1"/>
    </source>
</evidence>
<keyword evidence="2" id="KW-1185">Reference proteome</keyword>
<dbReference type="InterPro" id="IPR025432">
    <property type="entry name" value="YhfH-like"/>
</dbReference>
<dbReference type="Proteomes" id="UP000217065">
    <property type="component" value="Unassembled WGS sequence"/>
</dbReference>
<protein>
    <submittedName>
        <fullName evidence="1">YhfH family protein</fullName>
    </submittedName>
</protein>
<name>A0A264W672_9BACL</name>
<accession>A0A264W672</accession>